<dbReference type="OrthoDB" id="73846at2759"/>
<dbReference type="SUPFAM" id="SSF51735">
    <property type="entry name" value="NAD(P)-binding Rossmann-fold domains"/>
    <property type="match status" value="1"/>
</dbReference>
<dbReference type="GO" id="GO:0008677">
    <property type="term" value="F:2-dehydropantoate 2-reductase activity"/>
    <property type="evidence" value="ECO:0007669"/>
    <property type="project" value="TreeGrafter"/>
</dbReference>
<evidence type="ECO:0000256" key="3">
    <source>
        <dbReference type="ARBA" id="ARBA00023002"/>
    </source>
</evidence>
<reference evidence="6 7" key="1">
    <citation type="submission" date="2019-04" db="EMBL/GenBank/DDBJ databases">
        <title>Friends and foes A comparative genomics study of 23 Aspergillus species from section Flavi.</title>
        <authorList>
            <consortium name="DOE Joint Genome Institute"/>
            <person name="Kjaerbolling I."/>
            <person name="Vesth T."/>
            <person name="Frisvad J.C."/>
            <person name="Nybo J.L."/>
            <person name="Theobald S."/>
            <person name="Kildgaard S."/>
            <person name="Isbrandt T."/>
            <person name="Kuo A."/>
            <person name="Sato A."/>
            <person name="Lyhne E.K."/>
            <person name="Kogle M.E."/>
            <person name="Wiebenga A."/>
            <person name="Kun R.S."/>
            <person name="Lubbers R.J."/>
            <person name="Makela M.R."/>
            <person name="Barry K."/>
            <person name="Chovatia M."/>
            <person name="Clum A."/>
            <person name="Daum C."/>
            <person name="Haridas S."/>
            <person name="He G."/>
            <person name="LaButti K."/>
            <person name="Lipzen A."/>
            <person name="Mondo S."/>
            <person name="Riley R."/>
            <person name="Salamov A."/>
            <person name="Simmons B.A."/>
            <person name="Magnuson J.K."/>
            <person name="Henrissat B."/>
            <person name="Mortensen U.H."/>
            <person name="Larsen T.O."/>
            <person name="Devries R.P."/>
            <person name="Grigoriev I.V."/>
            <person name="Machida M."/>
            <person name="Baker S.E."/>
            <person name="Andersen M.R."/>
        </authorList>
    </citation>
    <scope>NUCLEOTIDE SEQUENCE [LARGE SCALE GENOMIC DNA]</scope>
    <source>
        <strain evidence="6 7">CBS 151.66</strain>
    </source>
</reference>
<proteinExistence type="inferred from homology"/>
<dbReference type="InterPro" id="IPR008927">
    <property type="entry name" value="6-PGluconate_DH-like_C_sf"/>
</dbReference>
<accession>A0A5N5X2L4</accession>
<comment type="similarity">
    <text evidence="1">Belongs to the ketopantoate reductase family.</text>
</comment>
<dbReference type="PANTHER" id="PTHR43765:SF2">
    <property type="entry name" value="2-DEHYDROPANTOATE 2-REDUCTASE"/>
    <property type="match status" value="1"/>
</dbReference>
<sequence length="264" mass="29097">MLLLHCESLLDRYHKNGNKILLKTREESLVAHGGYDLEVYQKGGWYPVPSSPSSEARINIAHLIICVKATQTVSALQPLKHRLSANSTILFLQNGPNYIVGVVSHGVTLHRPFDITHSSFATMSLGLIPSVSGASPSCEPSPQYLLDNLPRSPRLNAASYPYTEVLQIQLERLAVDALCNPFCALNDAKDGFLFTIPDARREILAEIWSVVLSLPELRSVPGVRERFAVDRVEDAVNAILTKTAKGTCSMVGDLRTEVRFINGY</sequence>
<dbReference type="SUPFAM" id="SSF48179">
    <property type="entry name" value="6-phosphogluconate dehydrogenase C-terminal domain-like"/>
    <property type="match status" value="1"/>
</dbReference>
<evidence type="ECO:0000256" key="1">
    <source>
        <dbReference type="ARBA" id="ARBA00007870"/>
    </source>
</evidence>
<keyword evidence="7" id="KW-1185">Reference proteome</keyword>
<dbReference type="Gene3D" id="1.10.1040.10">
    <property type="entry name" value="N-(1-d-carboxylethyl)-l-norvaline Dehydrogenase, domain 2"/>
    <property type="match status" value="1"/>
</dbReference>
<evidence type="ECO:0000313" key="6">
    <source>
        <dbReference type="EMBL" id="KAB8073540.1"/>
    </source>
</evidence>
<dbReference type="InterPro" id="IPR013752">
    <property type="entry name" value="KPA_reductase"/>
</dbReference>
<dbReference type="Proteomes" id="UP000326565">
    <property type="component" value="Unassembled WGS sequence"/>
</dbReference>
<dbReference type="InterPro" id="IPR013328">
    <property type="entry name" value="6PGD_dom2"/>
</dbReference>
<evidence type="ECO:0000256" key="2">
    <source>
        <dbReference type="ARBA" id="ARBA00022857"/>
    </source>
</evidence>
<name>A0A5N5X2L4_9EURO</name>
<dbReference type="EMBL" id="ML732225">
    <property type="protein sequence ID" value="KAB8073540.1"/>
    <property type="molecule type" value="Genomic_DNA"/>
</dbReference>
<dbReference type="InterPro" id="IPR013332">
    <property type="entry name" value="KPR_N"/>
</dbReference>
<dbReference type="PANTHER" id="PTHR43765">
    <property type="entry name" value="2-DEHYDROPANTOATE 2-REDUCTASE-RELATED"/>
    <property type="match status" value="1"/>
</dbReference>
<protein>
    <recommendedName>
        <fullName evidence="8">Ketopantoate reductase PanE/ApbA C terminal-domain-containing protein</fullName>
    </recommendedName>
</protein>
<dbReference type="Pfam" id="PF08546">
    <property type="entry name" value="ApbA_C"/>
    <property type="match status" value="1"/>
</dbReference>
<evidence type="ECO:0000259" key="4">
    <source>
        <dbReference type="Pfam" id="PF02558"/>
    </source>
</evidence>
<evidence type="ECO:0008006" key="8">
    <source>
        <dbReference type="Google" id="ProtNLM"/>
    </source>
</evidence>
<organism evidence="6 7">
    <name type="scientific">Aspergillus leporis</name>
    <dbReference type="NCBI Taxonomy" id="41062"/>
    <lineage>
        <taxon>Eukaryota</taxon>
        <taxon>Fungi</taxon>
        <taxon>Dikarya</taxon>
        <taxon>Ascomycota</taxon>
        <taxon>Pezizomycotina</taxon>
        <taxon>Eurotiomycetes</taxon>
        <taxon>Eurotiomycetidae</taxon>
        <taxon>Eurotiales</taxon>
        <taxon>Aspergillaceae</taxon>
        <taxon>Aspergillus</taxon>
        <taxon>Aspergillus subgen. Circumdati</taxon>
    </lineage>
</organism>
<feature type="domain" description="Ketopantoate reductase N-terminal" evidence="4">
    <location>
        <begin position="14"/>
        <end position="126"/>
    </location>
</feature>
<dbReference type="InterPro" id="IPR036291">
    <property type="entry name" value="NAD(P)-bd_dom_sf"/>
</dbReference>
<dbReference type="Gene3D" id="3.40.50.720">
    <property type="entry name" value="NAD(P)-binding Rossmann-like Domain"/>
    <property type="match status" value="1"/>
</dbReference>
<dbReference type="InterPro" id="IPR050838">
    <property type="entry name" value="Ketopantoate_reductase"/>
</dbReference>
<keyword evidence="3" id="KW-0560">Oxidoreductase</keyword>
<dbReference type="GO" id="GO:0050661">
    <property type="term" value="F:NADP binding"/>
    <property type="evidence" value="ECO:0007669"/>
    <property type="project" value="TreeGrafter"/>
</dbReference>
<keyword evidence="2" id="KW-0521">NADP</keyword>
<dbReference type="Pfam" id="PF02558">
    <property type="entry name" value="ApbA"/>
    <property type="match status" value="1"/>
</dbReference>
<evidence type="ECO:0000259" key="5">
    <source>
        <dbReference type="Pfam" id="PF08546"/>
    </source>
</evidence>
<dbReference type="GO" id="GO:0005739">
    <property type="term" value="C:mitochondrion"/>
    <property type="evidence" value="ECO:0007669"/>
    <property type="project" value="TreeGrafter"/>
</dbReference>
<dbReference type="AlphaFoldDB" id="A0A5N5X2L4"/>
<gene>
    <name evidence="6" type="ORF">BDV29DRAFT_191689</name>
</gene>
<feature type="domain" description="Ketopantoate reductase C-terminal" evidence="5">
    <location>
        <begin position="165"/>
        <end position="264"/>
    </location>
</feature>
<evidence type="ECO:0000313" key="7">
    <source>
        <dbReference type="Proteomes" id="UP000326565"/>
    </source>
</evidence>